<keyword evidence="6" id="KW-1185">Reference proteome</keyword>
<evidence type="ECO:0000313" key="5">
    <source>
        <dbReference type="EMBL" id="MCI3241201.1"/>
    </source>
</evidence>
<protein>
    <submittedName>
        <fullName evidence="5">Tetratricopeptide repeat protein</fullName>
    </submittedName>
</protein>
<dbReference type="PANTHER" id="PTHR44858:SF1">
    <property type="entry name" value="UDP-N-ACETYLGLUCOSAMINE--PEPTIDE N-ACETYLGLUCOSAMINYLTRANSFERASE SPINDLY-RELATED"/>
    <property type="match status" value="1"/>
</dbReference>
<dbReference type="SMART" id="SM00028">
    <property type="entry name" value="TPR"/>
    <property type="match status" value="11"/>
</dbReference>
<dbReference type="EMBL" id="JALDAX010000005">
    <property type="protein sequence ID" value="MCI3241201.1"/>
    <property type="molecule type" value="Genomic_DNA"/>
</dbReference>
<dbReference type="Pfam" id="PF13424">
    <property type="entry name" value="TPR_12"/>
    <property type="match status" value="1"/>
</dbReference>
<feature type="coiled-coil region" evidence="4">
    <location>
        <begin position="96"/>
        <end position="123"/>
    </location>
</feature>
<evidence type="ECO:0000256" key="2">
    <source>
        <dbReference type="ARBA" id="ARBA00022803"/>
    </source>
</evidence>
<comment type="caution">
    <text evidence="5">The sequence shown here is derived from an EMBL/GenBank/DDBJ whole genome shotgun (WGS) entry which is preliminary data.</text>
</comment>
<evidence type="ECO:0000313" key="6">
    <source>
        <dbReference type="Proteomes" id="UP001165270"/>
    </source>
</evidence>
<dbReference type="PROSITE" id="PS50005">
    <property type="entry name" value="TPR"/>
    <property type="match status" value="5"/>
</dbReference>
<dbReference type="InterPro" id="IPR050498">
    <property type="entry name" value="Ycf3"/>
</dbReference>
<evidence type="ECO:0000256" key="1">
    <source>
        <dbReference type="ARBA" id="ARBA00022737"/>
    </source>
</evidence>
<dbReference type="RefSeq" id="WP_242709970.1">
    <property type="nucleotide sequence ID" value="NZ_JALDAX010000005.1"/>
</dbReference>
<feature type="repeat" description="TPR" evidence="3">
    <location>
        <begin position="818"/>
        <end position="851"/>
    </location>
</feature>
<dbReference type="Pfam" id="PF13414">
    <property type="entry name" value="TPR_11"/>
    <property type="match status" value="1"/>
</dbReference>
<dbReference type="InterPro" id="IPR011990">
    <property type="entry name" value="TPR-like_helical_dom_sf"/>
</dbReference>
<feature type="repeat" description="TPR" evidence="3">
    <location>
        <begin position="750"/>
        <end position="783"/>
    </location>
</feature>
<feature type="repeat" description="TPR" evidence="3">
    <location>
        <begin position="716"/>
        <end position="749"/>
    </location>
</feature>
<name>A0ABS9XGM4_9ACTN</name>
<evidence type="ECO:0000256" key="3">
    <source>
        <dbReference type="PROSITE-ProRule" id="PRU00339"/>
    </source>
</evidence>
<keyword evidence="4" id="KW-0175">Coiled coil</keyword>
<accession>A0ABS9XGM4</accession>
<dbReference type="InterPro" id="IPR019734">
    <property type="entry name" value="TPR_rpt"/>
</dbReference>
<dbReference type="PANTHER" id="PTHR44858">
    <property type="entry name" value="TETRATRICOPEPTIDE REPEAT PROTEIN 6"/>
    <property type="match status" value="1"/>
</dbReference>
<keyword evidence="2 3" id="KW-0802">TPR repeat</keyword>
<dbReference type="PROSITE" id="PS50293">
    <property type="entry name" value="TPR_REGION"/>
    <property type="match status" value="1"/>
</dbReference>
<dbReference type="Pfam" id="PF13432">
    <property type="entry name" value="TPR_16"/>
    <property type="match status" value="2"/>
</dbReference>
<dbReference type="Proteomes" id="UP001165270">
    <property type="component" value="Unassembled WGS sequence"/>
</dbReference>
<dbReference type="Gene3D" id="1.25.40.10">
    <property type="entry name" value="Tetratricopeptide repeat domain"/>
    <property type="match status" value="4"/>
</dbReference>
<organism evidence="5 6">
    <name type="scientific">Streptomyces spinosisporus</name>
    <dbReference type="NCBI Taxonomy" id="2927582"/>
    <lineage>
        <taxon>Bacteria</taxon>
        <taxon>Bacillati</taxon>
        <taxon>Actinomycetota</taxon>
        <taxon>Actinomycetes</taxon>
        <taxon>Kitasatosporales</taxon>
        <taxon>Streptomycetaceae</taxon>
        <taxon>Streptomyces</taxon>
    </lineage>
</organism>
<sequence length="1092" mass="121337">MAQSDPSLQELNRQSVRAGFVGRESERALFAQNFDIPPTDARHHFRFHVHGPAGVGKTSLIREWHHLARERGALTVYVGDGAGSVPEALDVICRQFADQGRRLKALERRLATYRDRRREAEAAAAAASSPEPPTASAGSTAAVQMGIGLVDATVPFAGVVTRGIPADRLAQGADRLWAGLGARFRNEEDRDLVLTPEKVLTPLLLRELRDAASGGRWVVLFFDTYERTGPYLEPWLHEMLTGDEEERRLPATLVVVTAGQRARDIGRGGLYSVADVPLEPFTDAEARQLLATRGVVAEPVVEAVLRITGGLPVLVSTLATNAPVGPEGVRDPSTAAVKRFLDGEPKARRDVATLCALPRWLDADVFRVLVDRPDEERDELYEWVTSLPFVDAGGERTQYHDVVRAQMLRLERREHPRTWAPRHRKLAEAYGEWRADCEASWGNGSLWKDEEWRALLLEETYHQLCARPPAALADALGRFVEACYNADEVTGRRWARMLEDAGKATDHPVLLDWGRDLGEALTDEELGLTRAADLLLARPGLDAEGRALAHVLRARELRVRREYARALTDLDHAIELDPEQHVAHYCRGLTLRLMEELPAALAALDRAAELSPGTRWILTERGETHRMAGRFEEAVADFDRALALDPTDTAALTGRAVSRHGLGQYDAALADFNRSLSIANDLWALVRRARLHGSRGEPEQEFADFDLAVSRAPDVAWIASERGDAYRRAGRLEDAVAELTRAVSLRPDYPSALASRGEALLALGRSEEALADLDRAFELKRDYSWALWVRAEARDRLGDRAGMYEDLRRAVELDPGVDAFSHQLGEQYRRDGRYEEAVALFHRVLELSPDYDPTLASLGAVHRAQKNHEEALRCLDRALELDPEDGWAHGQRARVLVATGHVDRALADLDRCVALGTEADWARRRAVDVLQLAGRWDEADARLADAERAAGPGPELDECRIETHRHHGRWAEARRTAEALRTAEPIAGTFHLAMVVSRSEGLHTAEPLWRELTRLLDEGEDPDELERAQGRCFAGCALADWAEADRGLADFLAAGSDWDDLAYLTGILTELQQSPDADRERIGHYLTVVTEQ</sequence>
<feature type="repeat" description="TPR" evidence="3">
    <location>
        <begin position="615"/>
        <end position="648"/>
    </location>
</feature>
<reference evidence="5" key="1">
    <citation type="submission" date="2022-03" db="EMBL/GenBank/DDBJ databases">
        <title>Streptomyces 7R015 and 7R016 isolated from Barleria lupulina in Thailand.</title>
        <authorList>
            <person name="Kanchanasin P."/>
            <person name="Phongsopitanun W."/>
            <person name="Tanasupawat S."/>
        </authorList>
    </citation>
    <scope>NUCLEOTIDE SEQUENCE</scope>
    <source>
        <strain evidence="5">7R016</strain>
    </source>
</reference>
<dbReference type="SUPFAM" id="SSF48452">
    <property type="entry name" value="TPR-like"/>
    <property type="match status" value="1"/>
</dbReference>
<dbReference type="InterPro" id="IPR027417">
    <property type="entry name" value="P-loop_NTPase"/>
</dbReference>
<proteinExistence type="predicted"/>
<gene>
    <name evidence="5" type="ORF">MQN93_15905</name>
</gene>
<evidence type="ECO:0000256" key="4">
    <source>
        <dbReference type="SAM" id="Coils"/>
    </source>
</evidence>
<keyword evidence="1" id="KW-0677">Repeat</keyword>
<dbReference type="SUPFAM" id="SSF52540">
    <property type="entry name" value="P-loop containing nucleoside triphosphate hydrolases"/>
    <property type="match status" value="1"/>
</dbReference>
<feature type="repeat" description="TPR" evidence="3">
    <location>
        <begin position="852"/>
        <end position="885"/>
    </location>
</feature>